<dbReference type="SUPFAM" id="SSF55021">
    <property type="entry name" value="ACT-like"/>
    <property type="match status" value="2"/>
</dbReference>
<evidence type="ECO:0000256" key="1">
    <source>
        <dbReference type="ARBA" id="ARBA00004974"/>
    </source>
</evidence>
<name>A0A3B0CGM1_9BACL</name>
<dbReference type="InterPro" id="IPR039557">
    <property type="entry name" value="AHAS_ACT"/>
</dbReference>
<dbReference type="GO" id="GO:1990610">
    <property type="term" value="F:acetolactate synthase regulator activity"/>
    <property type="evidence" value="ECO:0007669"/>
    <property type="project" value="UniProtKB-UniRule"/>
</dbReference>
<dbReference type="OrthoDB" id="9787365at2"/>
<dbReference type="GO" id="GO:0009099">
    <property type="term" value="P:L-valine biosynthetic process"/>
    <property type="evidence" value="ECO:0007669"/>
    <property type="project" value="UniProtKB-UniRule"/>
</dbReference>
<dbReference type="UniPathway" id="UPA00047">
    <property type="reaction ID" value="UER00055"/>
</dbReference>
<comment type="pathway">
    <text evidence="2 8">Amino-acid biosynthesis; L-valine biosynthesis; L-valine from pyruvate: step 1/4.</text>
</comment>
<dbReference type="InterPro" id="IPR027271">
    <property type="entry name" value="Acetolactate_synth/TF_NikR_C"/>
</dbReference>
<dbReference type="FunFam" id="3.30.70.1150:FF:000001">
    <property type="entry name" value="Acetolactate synthase small subunit"/>
    <property type="match status" value="1"/>
</dbReference>
<organism evidence="10 11">
    <name type="scientific">Paenibacillus ginsengarvi</name>
    <dbReference type="NCBI Taxonomy" id="400777"/>
    <lineage>
        <taxon>Bacteria</taxon>
        <taxon>Bacillati</taxon>
        <taxon>Bacillota</taxon>
        <taxon>Bacilli</taxon>
        <taxon>Bacillales</taxon>
        <taxon>Paenibacillaceae</taxon>
        <taxon>Paenibacillus</taxon>
    </lineage>
</organism>
<dbReference type="GO" id="GO:0005829">
    <property type="term" value="C:cytosol"/>
    <property type="evidence" value="ECO:0007669"/>
    <property type="project" value="TreeGrafter"/>
</dbReference>
<comment type="subunit">
    <text evidence="4 8">Dimer of large and small chains.</text>
</comment>
<dbReference type="RefSeq" id="WP_120748161.1">
    <property type="nucleotide sequence ID" value="NZ_RBAH01000010.1"/>
</dbReference>
<reference evidence="10 11" key="1">
    <citation type="journal article" date="2007" name="Int. J. Syst. Evol. Microbiol.">
        <title>Paenibacillus ginsengarvi sp. nov., isolated from soil from ginseng cultivation.</title>
        <authorList>
            <person name="Yoon M.H."/>
            <person name="Ten L.N."/>
            <person name="Im W.T."/>
        </authorList>
    </citation>
    <scope>NUCLEOTIDE SEQUENCE [LARGE SCALE GENOMIC DNA]</scope>
    <source>
        <strain evidence="10 11">KCTC 13059</strain>
    </source>
</reference>
<dbReference type="NCBIfam" id="NF008864">
    <property type="entry name" value="PRK11895.1"/>
    <property type="match status" value="1"/>
</dbReference>
<dbReference type="InterPro" id="IPR002912">
    <property type="entry name" value="ACT_dom"/>
</dbReference>
<dbReference type="Gene3D" id="3.30.70.260">
    <property type="match status" value="1"/>
</dbReference>
<keyword evidence="5 8" id="KW-0028">Amino-acid biosynthesis</keyword>
<dbReference type="Gene3D" id="3.30.70.1150">
    <property type="entry name" value="ACT-like. Chain A, domain 2"/>
    <property type="match status" value="1"/>
</dbReference>
<keyword evidence="8 10" id="KW-0808">Transferase</keyword>
<proteinExistence type="inferred from homology"/>
<evidence type="ECO:0000313" key="11">
    <source>
        <dbReference type="Proteomes" id="UP000282311"/>
    </source>
</evidence>
<dbReference type="Pfam" id="PF10369">
    <property type="entry name" value="ALS_ss_C"/>
    <property type="match status" value="1"/>
</dbReference>
<evidence type="ECO:0000256" key="8">
    <source>
        <dbReference type="RuleBase" id="RU368092"/>
    </source>
</evidence>
<dbReference type="InterPro" id="IPR004789">
    <property type="entry name" value="Acetalactate_synth_ssu"/>
</dbReference>
<comment type="pathway">
    <text evidence="1 8">Amino-acid biosynthesis; L-isoleucine biosynthesis; L-isoleucine from 2-oxobutanoate: step 1/4.</text>
</comment>
<sequence length="159" mass="17421">MAKHKIAILAQDHPGVLQRIAGLFGRRGYNMESITVGSSERAGLSRITITVAGDEREAEQIVRQLGKLIDVVEVAILRHRAVIARELMLVKLAAEPAKRPEIFAVAETFRCQTVDVGPRSVIIQVAGEPEKNDALLQLLEAYGILELTRTGETAMLRGE</sequence>
<comment type="caution">
    <text evidence="10">The sequence shown here is derived from an EMBL/GenBank/DDBJ whole genome shotgun (WGS) entry which is preliminary data.</text>
</comment>
<dbReference type="InterPro" id="IPR054480">
    <property type="entry name" value="AHAS_small-like_ACT"/>
</dbReference>
<evidence type="ECO:0000256" key="4">
    <source>
        <dbReference type="ARBA" id="ARBA00011744"/>
    </source>
</evidence>
<dbReference type="Pfam" id="PF22629">
    <property type="entry name" value="ACT_AHAS_ss"/>
    <property type="match status" value="1"/>
</dbReference>
<dbReference type="InterPro" id="IPR045865">
    <property type="entry name" value="ACT-like_dom_sf"/>
</dbReference>
<comment type="function">
    <text evidence="8">Catalyzes the conversion of 2 pyruvate molecules into acetolactate in the first common step of the biosynthetic pathway of the branched-amino acids such as leucine, isoleucine, and valine.</text>
</comment>
<evidence type="ECO:0000259" key="9">
    <source>
        <dbReference type="PROSITE" id="PS51671"/>
    </source>
</evidence>
<dbReference type="PROSITE" id="PS51671">
    <property type="entry name" value="ACT"/>
    <property type="match status" value="1"/>
</dbReference>
<dbReference type="PANTHER" id="PTHR30239:SF0">
    <property type="entry name" value="ACETOLACTATE SYNTHASE SMALL SUBUNIT 1, CHLOROPLASTIC"/>
    <property type="match status" value="1"/>
</dbReference>
<evidence type="ECO:0000256" key="7">
    <source>
        <dbReference type="ARBA" id="ARBA00048670"/>
    </source>
</evidence>
<protein>
    <recommendedName>
        <fullName evidence="8">Acetolactate synthase small subunit</fullName>
        <shortName evidence="8">AHAS</shortName>
        <shortName evidence="8">ALS</shortName>
        <ecNumber evidence="8">2.2.1.6</ecNumber>
    </recommendedName>
    <alternativeName>
        <fullName evidence="8">Acetohydroxy-acid synthase small subunit</fullName>
    </alternativeName>
</protein>
<accession>A0A3B0CGM1</accession>
<gene>
    <name evidence="10" type="primary">ilvN</name>
    <name evidence="10" type="ORF">D7M11_15580</name>
</gene>
<keyword evidence="11" id="KW-1185">Reference proteome</keyword>
<dbReference type="PANTHER" id="PTHR30239">
    <property type="entry name" value="ACETOLACTATE SYNTHASE SMALL SUBUNIT"/>
    <property type="match status" value="1"/>
</dbReference>
<evidence type="ECO:0000256" key="2">
    <source>
        <dbReference type="ARBA" id="ARBA00005025"/>
    </source>
</evidence>
<dbReference type="GO" id="GO:0003984">
    <property type="term" value="F:acetolactate synthase activity"/>
    <property type="evidence" value="ECO:0007669"/>
    <property type="project" value="UniProtKB-UniRule"/>
</dbReference>
<evidence type="ECO:0000256" key="3">
    <source>
        <dbReference type="ARBA" id="ARBA00006341"/>
    </source>
</evidence>
<comment type="similarity">
    <text evidence="3 8">Belongs to the acetolactate synthase small subunit family.</text>
</comment>
<evidence type="ECO:0000313" key="10">
    <source>
        <dbReference type="EMBL" id="RKN83998.1"/>
    </source>
</evidence>
<dbReference type="AlphaFoldDB" id="A0A3B0CGM1"/>
<dbReference type="EC" id="2.2.1.6" evidence="8"/>
<dbReference type="UniPathway" id="UPA00049">
    <property type="reaction ID" value="UER00059"/>
</dbReference>
<evidence type="ECO:0000256" key="6">
    <source>
        <dbReference type="ARBA" id="ARBA00023304"/>
    </source>
</evidence>
<dbReference type="CDD" id="cd04878">
    <property type="entry name" value="ACT_AHAS"/>
    <property type="match status" value="1"/>
</dbReference>
<dbReference type="EMBL" id="RBAH01000010">
    <property type="protein sequence ID" value="RKN83998.1"/>
    <property type="molecule type" value="Genomic_DNA"/>
</dbReference>
<keyword evidence="6 8" id="KW-0100">Branched-chain amino acid biosynthesis</keyword>
<dbReference type="Proteomes" id="UP000282311">
    <property type="component" value="Unassembled WGS sequence"/>
</dbReference>
<dbReference type="NCBIfam" id="TIGR00119">
    <property type="entry name" value="acolac_sm"/>
    <property type="match status" value="1"/>
</dbReference>
<dbReference type="InterPro" id="IPR019455">
    <property type="entry name" value="Acetolactate_synth_ssu_C"/>
</dbReference>
<dbReference type="GO" id="GO:0009097">
    <property type="term" value="P:isoleucine biosynthetic process"/>
    <property type="evidence" value="ECO:0007669"/>
    <property type="project" value="UniProtKB-UniRule"/>
</dbReference>
<evidence type="ECO:0000256" key="5">
    <source>
        <dbReference type="ARBA" id="ARBA00022605"/>
    </source>
</evidence>
<feature type="domain" description="ACT" evidence="9">
    <location>
        <begin position="5"/>
        <end position="79"/>
    </location>
</feature>
<comment type="catalytic activity">
    <reaction evidence="7 8">
        <text>2 pyruvate + H(+) = (2S)-2-acetolactate + CO2</text>
        <dbReference type="Rhea" id="RHEA:25249"/>
        <dbReference type="ChEBI" id="CHEBI:15361"/>
        <dbReference type="ChEBI" id="CHEBI:15378"/>
        <dbReference type="ChEBI" id="CHEBI:16526"/>
        <dbReference type="ChEBI" id="CHEBI:58476"/>
        <dbReference type="EC" id="2.2.1.6"/>
    </reaction>
</comment>